<reference evidence="2 3" key="1">
    <citation type="submission" date="2016-04" db="EMBL/GenBank/DDBJ databases">
        <title>Complete genome sequence of natural rubber-degrading, novel Gram-negative bacterium, Rhizobacter gummiphilus strain NS21.</title>
        <authorList>
            <person name="Tabata M."/>
            <person name="Kasai D."/>
            <person name="Fukuda M."/>
        </authorList>
    </citation>
    <scope>NUCLEOTIDE SEQUENCE [LARGE SCALE GENOMIC DNA]</scope>
    <source>
        <strain evidence="2 3">NS21</strain>
    </source>
</reference>
<dbReference type="SUPFAM" id="SSF56601">
    <property type="entry name" value="beta-lactamase/transpeptidase-like"/>
    <property type="match status" value="1"/>
</dbReference>
<dbReference type="PANTHER" id="PTHR43283:SF3">
    <property type="entry name" value="BETA-LACTAMASE FAMILY PROTEIN (AFU_ORTHOLOGUE AFUA_5G07500)"/>
    <property type="match status" value="1"/>
</dbReference>
<protein>
    <recommendedName>
        <fullName evidence="1">Beta-lactamase-related domain-containing protein</fullName>
    </recommendedName>
</protein>
<dbReference type="KEGG" id="rgu:A4W93_06525"/>
<dbReference type="InterPro" id="IPR001466">
    <property type="entry name" value="Beta-lactam-related"/>
</dbReference>
<sequence length="385" mass="41878">MDALRAALQQQIDQDRILGTVTAVAHRNELIFHEAQGFRDATSGMRLQAHDLFRMMSSTKSITAVAVLMMQEDGRLDIDDPVSRFIPSFKDQQVAVAPPGTTSPEEVRLVPAQRELRIKDLLTHTGGLSSAPMGGLTSVASLINKVERRQGDSLADYVDRLGSMALDFQPGSRWAYSPTDGFDTLLRIVEVCSGLSADVFLEERLFQPLGMRDTAFNVPAAERGRIVPVVQRAGDSWQAIPSMFGDGPYRHLSGAGNLFSTAHDFLRYELMLLNHGTLEGRQILKPESVRSMARNHVGQLFDEVYPDWTGGFGFGLGVAVLEDPSCGHGRGLGTFGWGGAYGTVTWSDPELELAVVSMVQQPGANLTSVIAPVLRDAVSSHRAQG</sequence>
<dbReference type="InterPro" id="IPR012338">
    <property type="entry name" value="Beta-lactam/transpept-like"/>
</dbReference>
<accession>A0A1W6L5Y4</accession>
<evidence type="ECO:0000313" key="2">
    <source>
        <dbReference type="EMBL" id="ARN19597.1"/>
    </source>
</evidence>
<evidence type="ECO:0000259" key="1">
    <source>
        <dbReference type="Pfam" id="PF00144"/>
    </source>
</evidence>
<dbReference type="AlphaFoldDB" id="A0A1W6L5Y4"/>
<dbReference type="PANTHER" id="PTHR43283">
    <property type="entry name" value="BETA-LACTAMASE-RELATED"/>
    <property type="match status" value="1"/>
</dbReference>
<dbReference type="EMBL" id="CP015118">
    <property type="protein sequence ID" value="ARN19597.1"/>
    <property type="molecule type" value="Genomic_DNA"/>
</dbReference>
<dbReference type="Gene3D" id="3.40.710.10">
    <property type="entry name" value="DD-peptidase/beta-lactamase superfamily"/>
    <property type="match status" value="1"/>
</dbReference>
<dbReference type="InterPro" id="IPR050789">
    <property type="entry name" value="Diverse_Enzym_Activities"/>
</dbReference>
<name>A0A1W6L5Y4_9BURK</name>
<proteinExistence type="predicted"/>
<gene>
    <name evidence="2" type="ORF">A4W93_06525</name>
</gene>
<evidence type="ECO:0000313" key="3">
    <source>
        <dbReference type="Proteomes" id="UP000193427"/>
    </source>
</evidence>
<dbReference type="Pfam" id="PF00144">
    <property type="entry name" value="Beta-lactamase"/>
    <property type="match status" value="1"/>
</dbReference>
<dbReference type="STRING" id="946333.A4W93_06525"/>
<organism evidence="2 3">
    <name type="scientific">Piscinibacter gummiphilus</name>
    <dbReference type="NCBI Taxonomy" id="946333"/>
    <lineage>
        <taxon>Bacteria</taxon>
        <taxon>Pseudomonadati</taxon>
        <taxon>Pseudomonadota</taxon>
        <taxon>Betaproteobacteria</taxon>
        <taxon>Burkholderiales</taxon>
        <taxon>Sphaerotilaceae</taxon>
        <taxon>Piscinibacter</taxon>
    </lineage>
</organism>
<keyword evidence="3" id="KW-1185">Reference proteome</keyword>
<feature type="domain" description="Beta-lactamase-related" evidence="1">
    <location>
        <begin position="4"/>
        <end position="365"/>
    </location>
</feature>
<dbReference type="Proteomes" id="UP000193427">
    <property type="component" value="Chromosome"/>
</dbReference>